<keyword evidence="3" id="KW-0963">Cytoplasm</keyword>
<comment type="caution">
    <text evidence="7">The sequence shown here is derived from an EMBL/GenBank/DDBJ whole genome shotgun (WGS) entry which is preliminary data.</text>
</comment>
<sequence length="386" mass="42665">MAEKPFVVGLTGQTGAGKTTVSEAFRKNGYAVINADLVAREVTADPYVTKRLGELFGADVLNEDGTLNRKVLGNKVFSDPNELLKLNTVLHPMIVKRIEEIIETLAQSGQKRILLDAPTLFESGANRLCDKTLAVLADEELRKKRIMERDGLTEAEALRRIKAQHPASYYRTKSSFTLRNNGTAEQLEKDAQPLIDRLEKSKNSIVRSMVTLTAGFVASVLIVWGLFLGAFLLQYPKKYEPLVMDAAAEFQVSPALLYSIMKIDSGLKADYAEDGEQGIFPLTEEEFVEIRGEIGGTEEYSDLLTPETGVRYGAAYLKSLTDAFPAERSAIAANYAGEEQTAAWLGDPAYSENGVDLTEFPDEDAARYVTKVEGALFMYEKLYKLD</sequence>
<dbReference type="EMBL" id="DVJP01000064">
    <property type="protein sequence ID" value="HIS77022.1"/>
    <property type="molecule type" value="Genomic_DNA"/>
</dbReference>
<comment type="subcellular location">
    <subcellularLocation>
        <location evidence="3">Cytoplasm</location>
    </subcellularLocation>
</comment>
<dbReference type="Pfam" id="PF01464">
    <property type="entry name" value="SLT"/>
    <property type="match status" value="1"/>
</dbReference>
<evidence type="ECO:0000256" key="3">
    <source>
        <dbReference type="HAMAP-Rule" id="MF_00376"/>
    </source>
</evidence>
<dbReference type="GO" id="GO:0005524">
    <property type="term" value="F:ATP binding"/>
    <property type="evidence" value="ECO:0007669"/>
    <property type="project" value="UniProtKB-UniRule"/>
</dbReference>
<dbReference type="SUPFAM" id="SSF52540">
    <property type="entry name" value="P-loop containing nucleoside triphosphate hydrolases"/>
    <property type="match status" value="1"/>
</dbReference>
<comment type="pathway">
    <text evidence="3">Cofactor biosynthesis; coenzyme A biosynthesis; CoA from (R)-pantothenate: step 5/5.</text>
</comment>
<protein>
    <recommendedName>
        <fullName evidence="3 4">Dephospho-CoA kinase</fullName>
        <ecNumber evidence="3 4">2.7.1.24</ecNumber>
    </recommendedName>
    <alternativeName>
        <fullName evidence="3">Dephosphocoenzyme A kinase</fullName>
    </alternativeName>
</protein>
<dbReference type="EC" id="2.7.1.24" evidence="3 4"/>
<keyword evidence="5" id="KW-0812">Transmembrane</keyword>
<proteinExistence type="inferred from homology"/>
<dbReference type="Gene3D" id="3.40.50.300">
    <property type="entry name" value="P-loop containing nucleotide triphosphate hydrolases"/>
    <property type="match status" value="1"/>
</dbReference>
<keyword evidence="3 7" id="KW-0418">Kinase</keyword>
<dbReference type="GO" id="GO:0015937">
    <property type="term" value="P:coenzyme A biosynthetic process"/>
    <property type="evidence" value="ECO:0007669"/>
    <property type="project" value="UniProtKB-UniRule"/>
</dbReference>
<organism evidence="7 8">
    <name type="scientific">Candidatus Merdivicinus excrementipullorum</name>
    <dbReference type="NCBI Taxonomy" id="2840867"/>
    <lineage>
        <taxon>Bacteria</taxon>
        <taxon>Bacillati</taxon>
        <taxon>Bacillota</taxon>
        <taxon>Clostridia</taxon>
        <taxon>Eubacteriales</taxon>
        <taxon>Oscillospiraceae</taxon>
        <taxon>Oscillospiraceae incertae sedis</taxon>
        <taxon>Candidatus Merdivicinus</taxon>
    </lineage>
</organism>
<comment type="similarity">
    <text evidence="3">Belongs to the CoaE family.</text>
</comment>
<comment type="function">
    <text evidence="3">Catalyzes the phosphorylation of the 3'-hydroxyl group of dephosphocoenzyme A to form coenzyme A.</text>
</comment>
<dbReference type="CDD" id="cd02022">
    <property type="entry name" value="DPCK"/>
    <property type="match status" value="1"/>
</dbReference>
<dbReference type="Pfam" id="PF01121">
    <property type="entry name" value="CoaE"/>
    <property type="match status" value="1"/>
</dbReference>
<keyword evidence="1 3" id="KW-0547">Nucleotide-binding</keyword>
<dbReference type="InterPro" id="IPR027417">
    <property type="entry name" value="P-loop_NTPase"/>
</dbReference>
<reference evidence="7" key="2">
    <citation type="journal article" date="2021" name="PeerJ">
        <title>Extensive microbial diversity within the chicken gut microbiome revealed by metagenomics and culture.</title>
        <authorList>
            <person name="Gilroy R."/>
            <person name="Ravi A."/>
            <person name="Getino M."/>
            <person name="Pursley I."/>
            <person name="Horton D.L."/>
            <person name="Alikhan N.F."/>
            <person name="Baker D."/>
            <person name="Gharbi K."/>
            <person name="Hall N."/>
            <person name="Watson M."/>
            <person name="Adriaenssens E.M."/>
            <person name="Foster-Nyarko E."/>
            <person name="Jarju S."/>
            <person name="Secka A."/>
            <person name="Antonio M."/>
            <person name="Oren A."/>
            <person name="Chaudhuri R.R."/>
            <person name="La Ragione R."/>
            <person name="Hildebrand F."/>
            <person name="Pallen M.J."/>
        </authorList>
    </citation>
    <scope>NUCLEOTIDE SEQUENCE</scope>
    <source>
        <strain evidence="7">CHK199-13235</strain>
    </source>
</reference>
<dbReference type="AlphaFoldDB" id="A0A9D1FNZ0"/>
<reference evidence="7" key="1">
    <citation type="submission" date="2020-10" db="EMBL/GenBank/DDBJ databases">
        <authorList>
            <person name="Gilroy R."/>
        </authorList>
    </citation>
    <scope>NUCLEOTIDE SEQUENCE</scope>
    <source>
        <strain evidence="7">CHK199-13235</strain>
    </source>
</reference>
<dbReference type="PANTHER" id="PTHR10695:SF46">
    <property type="entry name" value="BIFUNCTIONAL COENZYME A SYNTHASE-RELATED"/>
    <property type="match status" value="1"/>
</dbReference>
<dbReference type="SUPFAM" id="SSF53955">
    <property type="entry name" value="Lysozyme-like"/>
    <property type="match status" value="1"/>
</dbReference>
<gene>
    <name evidence="3" type="primary">coaE</name>
    <name evidence="7" type="ORF">IAB51_09505</name>
</gene>
<comment type="catalytic activity">
    <reaction evidence="3">
        <text>3'-dephospho-CoA + ATP = ADP + CoA + H(+)</text>
        <dbReference type="Rhea" id="RHEA:18245"/>
        <dbReference type="ChEBI" id="CHEBI:15378"/>
        <dbReference type="ChEBI" id="CHEBI:30616"/>
        <dbReference type="ChEBI" id="CHEBI:57287"/>
        <dbReference type="ChEBI" id="CHEBI:57328"/>
        <dbReference type="ChEBI" id="CHEBI:456216"/>
        <dbReference type="EC" id="2.7.1.24"/>
    </reaction>
</comment>
<feature type="transmembrane region" description="Helical" evidence="5">
    <location>
        <begin position="209"/>
        <end position="233"/>
    </location>
</feature>
<dbReference type="NCBIfam" id="TIGR00152">
    <property type="entry name" value="dephospho-CoA kinase"/>
    <property type="match status" value="1"/>
</dbReference>
<keyword evidence="5" id="KW-0472">Membrane</keyword>
<keyword evidence="5" id="KW-1133">Transmembrane helix</keyword>
<feature type="binding site" evidence="3">
    <location>
        <begin position="15"/>
        <end position="20"/>
    </location>
    <ligand>
        <name>ATP</name>
        <dbReference type="ChEBI" id="CHEBI:30616"/>
    </ligand>
</feature>
<dbReference type="Proteomes" id="UP000824002">
    <property type="component" value="Unassembled WGS sequence"/>
</dbReference>
<evidence type="ECO:0000256" key="1">
    <source>
        <dbReference type="ARBA" id="ARBA00022741"/>
    </source>
</evidence>
<dbReference type="GO" id="GO:0004140">
    <property type="term" value="F:dephospho-CoA kinase activity"/>
    <property type="evidence" value="ECO:0007669"/>
    <property type="project" value="UniProtKB-UniRule"/>
</dbReference>
<keyword evidence="3" id="KW-0173">Coenzyme A biosynthesis</keyword>
<dbReference type="GO" id="GO:0005737">
    <property type="term" value="C:cytoplasm"/>
    <property type="evidence" value="ECO:0007669"/>
    <property type="project" value="UniProtKB-SubCell"/>
</dbReference>
<evidence type="ECO:0000313" key="7">
    <source>
        <dbReference type="EMBL" id="HIS77022.1"/>
    </source>
</evidence>
<dbReference type="Gene3D" id="1.10.530.10">
    <property type="match status" value="1"/>
</dbReference>
<dbReference type="InterPro" id="IPR023346">
    <property type="entry name" value="Lysozyme-like_dom_sf"/>
</dbReference>
<evidence type="ECO:0000256" key="4">
    <source>
        <dbReference type="NCBIfam" id="TIGR00152"/>
    </source>
</evidence>
<evidence type="ECO:0000259" key="6">
    <source>
        <dbReference type="Pfam" id="PF01464"/>
    </source>
</evidence>
<evidence type="ECO:0000313" key="8">
    <source>
        <dbReference type="Proteomes" id="UP000824002"/>
    </source>
</evidence>
<dbReference type="InterPro" id="IPR008258">
    <property type="entry name" value="Transglycosylase_SLT_dom_1"/>
</dbReference>
<evidence type="ECO:0000256" key="2">
    <source>
        <dbReference type="ARBA" id="ARBA00022840"/>
    </source>
</evidence>
<dbReference type="PANTHER" id="PTHR10695">
    <property type="entry name" value="DEPHOSPHO-COA KINASE-RELATED"/>
    <property type="match status" value="1"/>
</dbReference>
<evidence type="ECO:0000256" key="5">
    <source>
        <dbReference type="SAM" id="Phobius"/>
    </source>
</evidence>
<dbReference type="HAMAP" id="MF_00376">
    <property type="entry name" value="Dephospho_CoA_kinase"/>
    <property type="match status" value="1"/>
</dbReference>
<dbReference type="PROSITE" id="PS51219">
    <property type="entry name" value="DPCK"/>
    <property type="match status" value="1"/>
</dbReference>
<feature type="domain" description="Transglycosylase SLT" evidence="6">
    <location>
        <begin position="245"/>
        <end position="346"/>
    </location>
</feature>
<dbReference type="InterPro" id="IPR001977">
    <property type="entry name" value="Depp_CoAkinase"/>
</dbReference>
<keyword evidence="2 3" id="KW-0067">ATP-binding</keyword>
<keyword evidence="3 7" id="KW-0808">Transferase</keyword>
<name>A0A9D1FNZ0_9FIRM</name>
<accession>A0A9D1FNZ0</accession>